<feature type="chain" id="PRO_5008663480" evidence="1">
    <location>
        <begin position="23"/>
        <end position="116"/>
    </location>
</feature>
<name>A0A1C2I426_ACITH</name>
<dbReference type="Proteomes" id="UP000094893">
    <property type="component" value="Unassembled WGS sequence"/>
</dbReference>
<proteinExistence type="predicted"/>
<keyword evidence="1" id="KW-0732">Signal</keyword>
<dbReference type="AlphaFoldDB" id="A0A1C2I426"/>
<organism evidence="2 3">
    <name type="scientific">Acidithiobacillus thiooxidans</name>
    <name type="common">Thiobacillus thiooxidans</name>
    <dbReference type="NCBI Taxonomy" id="930"/>
    <lineage>
        <taxon>Bacteria</taxon>
        <taxon>Pseudomonadati</taxon>
        <taxon>Pseudomonadota</taxon>
        <taxon>Acidithiobacillia</taxon>
        <taxon>Acidithiobacillales</taxon>
        <taxon>Acidithiobacillaceae</taxon>
        <taxon>Acidithiobacillus</taxon>
    </lineage>
</organism>
<accession>A0A1C2I426</accession>
<dbReference type="EMBL" id="LWSA01000189">
    <property type="protein sequence ID" value="OCX70719.1"/>
    <property type="molecule type" value="Genomic_DNA"/>
</dbReference>
<evidence type="ECO:0000313" key="3">
    <source>
        <dbReference type="Proteomes" id="UP000094893"/>
    </source>
</evidence>
<gene>
    <name evidence="2" type="ORF">A6P07_13635</name>
</gene>
<dbReference type="RefSeq" id="WP_024895301.1">
    <property type="nucleotide sequence ID" value="NZ_LWRZ01000235.1"/>
</dbReference>
<sequence>MKKAMCVSAVMAVMFAMAPASWAGTAPFQVLKVNSGGTAVTFKGKIAQADVVDVGNHYHAKLLGDRTVLILHTGHNLYKKAVLYVLKKGASHPDAMLLKPVRGSVPHVYDGLKKGA</sequence>
<reference evidence="2 3" key="1">
    <citation type="journal article" date="2016" name="Int. J. Mol. Sci.">
        <title>Comparative genomics of the extreme acidophile Acidithiobacillus thiooxidans reveals intraspecific divergence and niche adaptation.</title>
        <authorList>
            <person name="Zhang X."/>
            <person name="Feng X."/>
            <person name="Tao J."/>
            <person name="Ma L."/>
            <person name="Xiao Y."/>
            <person name="Liang Y."/>
            <person name="Liu X."/>
            <person name="Yin H."/>
        </authorList>
    </citation>
    <scope>NUCLEOTIDE SEQUENCE [LARGE SCALE GENOMIC DNA]</scope>
    <source>
        <strain evidence="2 3">A02</strain>
    </source>
</reference>
<evidence type="ECO:0000313" key="2">
    <source>
        <dbReference type="EMBL" id="OCX70719.1"/>
    </source>
</evidence>
<protein>
    <submittedName>
        <fullName evidence="2">Uncharacterized protein</fullName>
    </submittedName>
</protein>
<evidence type="ECO:0000256" key="1">
    <source>
        <dbReference type="SAM" id="SignalP"/>
    </source>
</evidence>
<dbReference type="STRING" id="930.GCA_002079865_03485"/>
<comment type="caution">
    <text evidence="2">The sequence shown here is derived from an EMBL/GenBank/DDBJ whole genome shotgun (WGS) entry which is preliminary data.</text>
</comment>
<feature type="signal peptide" evidence="1">
    <location>
        <begin position="1"/>
        <end position="22"/>
    </location>
</feature>